<reference evidence="2 3" key="1">
    <citation type="journal article" date="2016" name="Nat. Commun.">
        <title>Thousands of microbial genomes shed light on interconnected biogeochemical processes in an aquifer system.</title>
        <authorList>
            <person name="Anantharaman K."/>
            <person name="Brown C.T."/>
            <person name="Hug L.A."/>
            <person name="Sharon I."/>
            <person name="Castelle C.J."/>
            <person name="Probst A.J."/>
            <person name="Thomas B.C."/>
            <person name="Singh A."/>
            <person name="Wilkins M.J."/>
            <person name="Karaoz U."/>
            <person name="Brodie E.L."/>
            <person name="Williams K.H."/>
            <person name="Hubbard S.S."/>
            <person name="Banfield J.F."/>
        </authorList>
    </citation>
    <scope>NUCLEOTIDE SEQUENCE [LARGE SCALE GENOMIC DNA]</scope>
</reference>
<feature type="transmembrane region" description="Helical" evidence="1">
    <location>
        <begin position="6"/>
        <end position="29"/>
    </location>
</feature>
<dbReference type="Proteomes" id="UP000177306">
    <property type="component" value="Unassembled WGS sequence"/>
</dbReference>
<dbReference type="AlphaFoldDB" id="A0A1F6EH15"/>
<evidence type="ECO:0000313" key="2">
    <source>
        <dbReference type="EMBL" id="OGG72582.1"/>
    </source>
</evidence>
<keyword evidence="1" id="KW-1133">Transmembrane helix</keyword>
<comment type="caution">
    <text evidence="2">The sequence shown here is derived from an EMBL/GenBank/DDBJ whole genome shotgun (WGS) entry which is preliminary data.</text>
</comment>
<evidence type="ECO:0000256" key="1">
    <source>
        <dbReference type="SAM" id="Phobius"/>
    </source>
</evidence>
<evidence type="ECO:0000313" key="3">
    <source>
        <dbReference type="Proteomes" id="UP000177306"/>
    </source>
</evidence>
<name>A0A1F6EH15_9BACT</name>
<sequence length="221" mass="24596">MTSRRFKITYLILVLILLAGAALFYFYFLKDRSNPKEFRIEDQTYILSPGEVKILPGSYDYENGDLDPTEAILSGYIDDDPIVNSETGETELEVNFKNKEGNEILVRVILGDDTNKILVTLASDGVVPIAREDKEMSVSEIRPLLEKGDPIIVRVYLDRVPDSLINSEGCSQLCLESLTPIRESFEVNNSLVQSIKTSQKPESTGGLQARGVSGLVIFIES</sequence>
<protein>
    <submittedName>
        <fullName evidence="2">Uncharacterized protein</fullName>
    </submittedName>
</protein>
<dbReference type="EMBL" id="MFLY01000039">
    <property type="protein sequence ID" value="OGG72582.1"/>
    <property type="molecule type" value="Genomic_DNA"/>
</dbReference>
<gene>
    <name evidence="2" type="ORF">A3A38_04655</name>
</gene>
<keyword evidence="1" id="KW-0812">Transmembrane</keyword>
<accession>A0A1F6EH15</accession>
<keyword evidence="1" id="KW-0472">Membrane</keyword>
<proteinExistence type="predicted"/>
<organism evidence="2 3">
    <name type="scientific">Candidatus Kaiserbacteria bacterium RIFCSPLOWO2_01_FULL_53_17</name>
    <dbReference type="NCBI Taxonomy" id="1798511"/>
    <lineage>
        <taxon>Bacteria</taxon>
        <taxon>Candidatus Kaiseribacteriota</taxon>
    </lineage>
</organism>